<dbReference type="SUPFAM" id="SSF143120">
    <property type="entry name" value="YefM-like"/>
    <property type="match status" value="1"/>
</dbReference>
<dbReference type="RefSeq" id="WP_023978003.1">
    <property type="nucleotide sequence ID" value="NZ_CBLX010000025.1"/>
</dbReference>
<organism evidence="3 4">
    <name type="scientific">Asaia bogorensis</name>
    <dbReference type="NCBI Taxonomy" id="91915"/>
    <lineage>
        <taxon>Bacteria</taxon>
        <taxon>Pseudomonadati</taxon>
        <taxon>Pseudomonadota</taxon>
        <taxon>Alphaproteobacteria</taxon>
        <taxon>Acetobacterales</taxon>
        <taxon>Acetobacteraceae</taxon>
        <taxon>Asaia</taxon>
    </lineage>
</organism>
<evidence type="ECO:0000256" key="2">
    <source>
        <dbReference type="RuleBase" id="RU362080"/>
    </source>
</evidence>
<dbReference type="InterPro" id="IPR006442">
    <property type="entry name" value="Antitoxin_Phd/YefM"/>
</dbReference>
<evidence type="ECO:0000313" key="3">
    <source>
        <dbReference type="EMBL" id="CDG41033.1"/>
    </source>
</evidence>
<dbReference type="InterPro" id="IPR036165">
    <property type="entry name" value="YefM-like_sf"/>
</dbReference>
<dbReference type="NCBIfam" id="TIGR01552">
    <property type="entry name" value="phd_fam"/>
    <property type="match status" value="1"/>
</dbReference>
<dbReference type="Proteomes" id="UP000027583">
    <property type="component" value="Unassembled WGS sequence"/>
</dbReference>
<accession>A0A060QJX5</accession>
<sequence length="85" mass="9795">MQRFSSFDLQRNVARVQEAALREPVTVSYHGRDRLVIMPVDEFERLRRRDRLVVAIEDIPCEFADALGEPYANPAQAALDHLLDD</sequence>
<dbReference type="Pfam" id="PF02604">
    <property type="entry name" value="PhdYeFM_antitox"/>
    <property type="match status" value="1"/>
</dbReference>
<proteinExistence type="inferred from homology"/>
<comment type="caution">
    <text evidence="3">The sequence shown here is derived from an EMBL/GenBank/DDBJ whole genome shotgun (WGS) entry which is preliminary data.</text>
</comment>
<dbReference type="EMBL" id="CBLX010000025">
    <property type="protein sequence ID" value="CDG41033.1"/>
    <property type="molecule type" value="Genomic_DNA"/>
</dbReference>
<name>A0A060QJX5_9PROT</name>
<protein>
    <recommendedName>
        <fullName evidence="2">Antitoxin</fullName>
    </recommendedName>
</protein>
<comment type="similarity">
    <text evidence="1 2">Belongs to the phD/YefM antitoxin family.</text>
</comment>
<reference evidence="3 4" key="2">
    <citation type="journal article" date="2014" name="PLoS ONE">
        <title>Evolution of mitochondria reconstructed from the energy metabolism of living bacteria.</title>
        <authorList>
            <person name="Degli Esposti M."/>
            <person name="Chouaia B."/>
            <person name="Comandatore F."/>
            <person name="Crotti E."/>
            <person name="Sassera D."/>
            <person name="Lievens P.M."/>
            <person name="Daffonchio D."/>
            <person name="Bandi C."/>
        </authorList>
    </citation>
    <scope>NUCLEOTIDE SEQUENCE [LARGE SCALE GENOMIC DNA]</scope>
    <source>
        <strain evidence="3 4">SF2.1</strain>
    </source>
</reference>
<dbReference type="Gene3D" id="3.40.1620.10">
    <property type="entry name" value="YefM-like domain"/>
    <property type="match status" value="1"/>
</dbReference>
<gene>
    <name evidence="3" type="ORF">ASAP_2988</name>
</gene>
<dbReference type="AlphaFoldDB" id="A0A060QJX5"/>
<evidence type="ECO:0000313" key="4">
    <source>
        <dbReference type="Proteomes" id="UP000027583"/>
    </source>
</evidence>
<dbReference type="eggNOG" id="COG2161">
    <property type="taxonomic scope" value="Bacteria"/>
</dbReference>
<comment type="function">
    <text evidence="2">Antitoxin component of a type II toxin-antitoxin (TA) system.</text>
</comment>
<reference evidence="3 4" key="1">
    <citation type="journal article" date="2014" name="Genome Biol. Evol.">
        <title>Acetic acid bacteria genomes reveal functional traits for adaptation to life in insect guts.</title>
        <authorList>
            <person name="Chouaia B."/>
            <person name="Gaiarsa S."/>
            <person name="Crotti E."/>
            <person name="Comandatore F."/>
            <person name="Degli Esposti M."/>
            <person name="Ricci I."/>
            <person name="Alma A."/>
            <person name="Favia G."/>
            <person name="Bandi C."/>
            <person name="Daffonchio D."/>
        </authorList>
    </citation>
    <scope>NUCLEOTIDE SEQUENCE [LARGE SCALE GENOMIC DNA]</scope>
    <source>
        <strain evidence="3 4">SF2.1</strain>
    </source>
</reference>
<evidence type="ECO:0000256" key="1">
    <source>
        <dbReference type="ARBA" id="ARBA00009981"/>
    </source>
</evidence>